<evidence type="ECO:0000259" key="3">
    <source>
        <dbReference type="PROSITE" id="PS50911"/>
    </source>
</evidence>
<feature type="transmembrane region" description="Helical" evidence="2">
    <location>
        <begin position="59"/>
        <end position="78"/>
    </location>
</feature>
<dbReference type="SUPFAM" id="SSF54001">
    <property type="entry name" value="Cysteine proteinases"/>
    <property type="match status" value="1"/>
</dbReference>
<accession>A0A543HWP8</accession>
<dbReference type="InterPro" id="IPR038765">
    <property type="entry name" value="Papain-like_cys_pep_sf"/>
</dbReference>
<keyword evidence="2" id="KW-1133">Transmembrane helix</keyword>
<comment type="caution">
    <text evidence="4">The sequence shown here is derived from an EMBL/GenBank/DDBJ whole genome shotgun (WGS) entry which is preliminary data.</text>
</comment>
<evidence type="ECO:0000256" key="2">
    <source>
        <dbReference type="SAM" id="Phobius"/>
    </source>
</evidence>
<dbReference type="AlphaFoldDB" id="A0A543HWP8"/>
<dbReference type="Pfam" id="PF05257">
    <property type="entry name" value="CHAP"/>
    <property type="match status" value="1"/>
</dbReference>
<keyword evidence="5" id="KW-1185">Reference proteome</keyword>
<reference evidence="4 5" key="1">
    <citation type="submission" date="2019-06" db="EMBL/GenBank/DDBJ databases">
        <title>Genome sequencing of plant associated microbes to promote plant fitness in Sorghum bicolor and Oryza sativa.</title>
        <authorList>
            <person name="Coleman-Derr D."/>
        </authorList>
    </citation>
    <scope>NUCLEOTIDE SEQUENCE [LARGE SCALE GENOMIC DNA]</scope>
    <source>
        <strain evidence="4 5">KV-663</strain>
    </source>
</reference>
<dbReference type="OrthoDB" id="4855196at2"/>
<dbReference type="Gene3D" id="3.90.1720.10">
    <property type="entry name" value="endopeptidase domain like (from Nostoc punctiforme)"/>
    <property type="match status" value="1"/>
</dbReference>
<feature type="domain" description="Peptidase C51" evidence="3">
    <location>
        <begin position="95"/>
        <end position="219"/>
    </location>
</feature>
<dbReference type="PROSITE" id="PS50911">
    <property type="entry name" value="CHAP"/>
    <property type="match status" value="1"/>
</dbReference>
<feature type="compositionally biased region" description="Low complexity" evidence="1">
    <location>
        <begin position="32"/>
        <end position="48"/>
    </location>
</feature>
<name>A0A543HWP8_9MICO</name>
<evidence type="ECO:0000313" key="4">
    <source>
        <dbReference type="EMBL" id="TQM62777.1"/>
    </source>
</evidence>
<dbReference type="Proteomes" id="UP000316747">
    <property type="component" value="Unassembled WGS sequence"/>
</dbReference>
<keyword evidence="2" id="KW-0812">Transmembrane</keyword>
<feature type="region of interest" description="Disordered" evidence="1">
    <location>
        <begin position="1"/>
        <end position="56"/>
    </location>
</feature>
<dbReference type="EMBL" id="VFPM01000002">
    <property type="protein sequence ID" value="TQM62777.1"/>
    <property type="molecule type" value="Genomic_DNA"/>
</dbReference>
<evidence type="ECO:0000256" key="1">
    <source>
        <dbReference type="SAM" id="MobiDB-lite"/>
    </source>
</evidence>
<organism evidence="4 5">
    <name type="scientific">Humibacillus xanthopallidus</name>
    <dbReference type="NCBI Taxonomy" id="412689"/>
    <lineage>
        <taxon>Bacteria</taxon>
        <taxon>Bacillati</taxon>
        <taxon>Actinomycetota</taxon>
        <taxon>Actinomycetes</taxon>
        <taxon>Micrococcales</taxon>
        <taxon>Intrasporangiaceae</taxon>
        <taxon>Humibacillus</taxon>
    </lineage>
</organism>
<protein>
    <submittedName>
        <fullName evidence="4">CHAP domain-containing protein</fullName>
    </submittedName>
</protein>
<evidence type="ECO:0000313" key="5">
    <source>
        <dbReference type="Proteomes" id="UP000316747"/>
    </source>
</evidence>
<dbReference type="InterPro" id="IPR007921">
    <property type="entry name" value="CHAP_dom"/>
</dbReference>
<keyword evidence="2" id="KW-0472">Membrane</keyword>
<sequence length="596" mass="60737">MSAAGRPAASPTCAGPAPEPPTGLPTGPPTGLPAEPSTEPSTEPSATPRSRRRRSRRSLPVLALLLALLTSVGLTAPASSAEWIVLCTGYDTCNAAGYSDSGYKAVSSTSYWRQTPGHNCTNYVAYRLVKNGMPNVRPDSLSGNAYNWGPAFPTQTNNSPARGAVAWWNTSYSATGHVAYVEKVISPSEILVSEDNWGGDFRWRRITLTGGRWPTGFIHLKDQGASAPTTDPSWQVAGPVRLLDTRTGNGAAKVRVTGGSAVTFQVTGRGGLPTSGIDKVLLNVNATTPATDGYLTVHASGTTQPTARAASIRAARPNTTSVMTRVGSDGKVRIYTSATTDLSADVVGWSATGGHVAGGAPVRVLDTRTGLSATKAKLAAGGTLSLTVTGRAGVPTSGASAVLLDVSSANATGGGWLTTYPSGATRPAAPQVRYETGKAGTGLVVARIGTGGAVKIHSSAQTDVMVDIVGWLRSGGDQVALTPKRVLDSQSGLGFPAGRVPAGSAPIVPVLGKAGVPSSGVSAVTVTVTAVSPTASGYLTAYPSGAAETPYATVKYLSGATVTNTIVVPIGPDGAIRVRTSAAAYVKVDITGYVLR</sequence>
<gene>
    <name evidence="4" type="ORF">FBY41_2815</name>
</gene>
<proteinExistence type="predicted"/>
<feature type="compositionally biased region" description="Pro residues" evidence="1">
    <location>
        <begin position="17"/>
        <end position="31"/>
    </location>
</feature>